<dbReference type="Proteomes" id="UP001305779">
    <property type="component" value="Unassembled WGS sequence"/>
</dbReference>
<accession>A0ABR0EDC9</accession>
<dbReference type="PROSITE" id="PS50174">
    <property type="entry name" value="G_PATCH"/>
    <property type="match status" value="1"/>
</dbReference>
<dbReference type="Pfam" id="PF01585">
    <property type="entry name" value="G-patch"/>
    <property type="match status" value="1"/>
</dbReference>
<feature type="compositionally biased region" description="Basic and acidic residues" evidence="1">
    <location>
        <begin position="35"/>
        <end position="60"/>
    </location>
</feature>
<sequence>MAADEDEDDYLSMSFEDPKPAKETSIQRAARLKKERAERGIIPSKAERKQAAEEAREKALATEIDSSNKGAQMLAKMGFKGGALGKTEGARTRPIEIQMKQDRGGLGMENDKKRKIREAADAANANEKRIKLTEEEYRHSKALEREEKRKEGEMWGAMRILEDFETNDATGSDEVGAKGDGTTKSTMPPLRSINVLYRPLVKQRLKEYQERRRMKQNMARRGIGVRDDYSSEDDQLASGTEVEDDLDEEDTELDEFLALPVGERLEKILSFLRETYHYCFWCKYRYPDDKMDGCPGLTDDEHG</sequence>
<dbReference type="SMART" id="SM00443">
    <property type="entry name" value="G_patch"/>
    <property type="match status" value="1"/>
</dbReference>
<feature type="region of interest" description="Disordered" evidence="1">
    <location>
        <begin position="169"/>
        <end position="189"/>
    </location>
</feature>
<comment type="caution">
    <text evidence="3">The sequence shown here is derived from an EMBL/GenBank/DDBJ whole genome shotgun (WGS) entry which is preliminary data.</text>
</comment>
<feature type="compositionally biased region" description="Basic and acidic residues" evidence="1">
    <location>
        <begin position="88"/>
        <end position="112"/>
    </location>
</feature>
<feature type="region of interest" description="Disordered" evidence="1">
    <location>
        <begin position="1"/>
        <end position="64"/>
    </location>
</feature>
<gene>
    <name evidence="3" type="ORF">PRZ48_010017</name>
</gene>
<feature type="domain" description="G-patch" evidence="2">
    <location>
        <begin position="66"/>
        <end position="111"/>
    </location>
</feature>
<dbReference type="Pfam" id="PF13821">
    <property type="entry name" value="DUF4187"/>
    <property type="match status" value="1"/>
</dbReference>
<reference evidence="3 4" key="1">
    <citation type="journal article" date="2023" name="G3 (Bethesda)">
        <title>A chromosome-level genome assembly of Zasmidium syzygii isolated from banana leaves.</title>
        <authorList>
            <person name="van Westerhoven A.C."/>
            <person name="Mehrabi R."/>
            <person name="Talebi R."/>
            <person name="Steentjes M.B.F."/>
            <person name="Corcolon B."/>
            <person name="Chong P.A."/>
            <person name="Kema G.H.J."/>
            <person name="Seidl M.F."/>
        </authorList>
    </citation>
    <scope>NUCLEOTIDE SEQUENCE [LARGE SCALE GENOMIC DNA]</scope>
    <source>
        <strain evidence="3 4">P124</strain>
    </source>
</reference>
<evidence type="ECO:0000256" key="1">
    <source>
        <dbReference type="SAM" id="MobiDB-lite"/>
    </source>
</evidence>
<dbReference type="EMBL" id="JAXOVC010000007">
    <property type="protein sequence ID" value="KAK4499502.1"/>
    <property type="molecule type" value="Genomic_DNA"/>
</dbReference>
<dbReference type="InterPro" id="IPR039249">
    <property type="entry name" value="GPATCH11"/>
</dbReference>
<dbReference type="PANTHER" id="PTHR21032">
    <property type="entry name" value="G PATCH DOMAIN-CONTAINING PROTEIN 11"/>
    <property type="match status" value="1"/>
</dbReference>
<feature type="compositionally biased region" description="Acidic residues" evidence="1">
    <location>
        <begin position="230"/>
        <end position="248"/>
    </location>
</feature>
<organism evidence="3 4">
    <name type="scientific">Zasmidium cellare</name>
    <name type="common">Wine cellar mold</name>
    <name type="synonym">Racodium cellare</name>
    <dbReference type="NCBI Taxonomy" id="395010"/>
    <lineage>
        <taxon>Eukaryota</taxon>
        <taxon>Fungi</taxon>
        <taxon>Dikarya</taxon>
        <taxon>Ascomycota</taxon>
        <taxon>Pezizomycotina</taxon>
        <taxon>Dothideomycetes</taxon>
        <taxon>Dothideomycetidae</taxon>
        <taxon>Mycosphaerellales</taxon>
        <taxon>Mycosphaerellaceae</taxon>
        <taxon>Zasmidium</taxon>
    </lineage>
</organism>
<dbReference type="SMART" id="SM01173">
    <property type="entry name" value="DUF4187"/>
    <property type="match status" value="1"/>
</dbReference>
<evidence type="ECO:0000259" key="2">
    <source>
        <dbReference type="PROSITE" id="PS50174"/>
    </source>
</evidence>
<proteinExistence type="predicted"/>
<dbReference type="InterPro" id="IPR025239">
    <property type="entry name" value="DUF4187"/>
</dbReference>
<evidence type="ECO:0000313" key="4">
    <source>
        <dbReference type="Proteomes" id="UP001305779"/>
    </source>
</evidence>
<dbReference type="PANTHER" id="PTHR21032:SF0">
    <property type="entry name" value="G PATCH DOMAIN-CONTAINING PROTEIN 11"/>
    <property type="match status" value="1"/>
</dbReference>
<feature type="region of interest" description="Disordered" evidence="1">
    <location>
        <begin position="82"/>
        <end position="112"/>
    </location>
</feature>
<name>A0ABR0EDC9_ZASCE</name>
<evidence type="ECO:0000313" key="3">
    <source>
        <dbReference type="EMBL" id="KAK4499502.1"/>
    </source>
</evidence>
<feature type="compositionally biased region" description="Acidic residues" evidence="1">
    <location>
        <begin position="1"/>
        <end position="10"/>
    </location>
</feature>
<protein>
    <recommendedName>
        <fullName evidence="2">G-patch domain-containing protein</fullName>
    </recommendedName>
</protein>
<keyword evidence="4" id="KW-1185">Reference proteome</keyword>
<dbReference type="InterPro" id="IPR000467">
    <property type="entry name" value="G_patch_dom"/>
</dbReference>
<feature type="region of interest" description="Disordered" evidence="1">
    <location>
        <begin position="226"/>
        <end position="248"/>
    </location>
</feature>